<dbReference type="Gene3D" id="3.20.20.60">
    <property type="entry name" value="Phosphoenolpyruvate-binding domains"/>
    <property type="match status" value="2"/>
</dbReference>
<evidence type="ECO:0000256" key="4">
    <source>
        <dbReference type="ARBA" id="ARBA00023239"/>
    </source>
</evidence>
<protein>
    <recommendedName>
        <fullName evidence="3">isocitrate lyase</fullName>
        <ecNumber evidence="3">4.1.3.1</ecNumber>
    </recommendedName>
    <alternativeName>
        <fullName evidence="6">Isocitrase</fullName>
    </alternativeName>
    <alternativeName>
        <fullName evidence="7">Isocitratase</fullName>
    </alternativeName>
</protein>
<dbReference type="AlphaFoldDB" id="A0A375YM79"/>
<dbReference type="STRING" id="39692.BST38_12335"/>
<accession>A0A375YM79</accession>
<dbReference type="GO" id="GO:0004451">
    <property type="term" value="F:isocitrate lyase activity"/>
    <property type="evidence" value="ECO:0007669"/>
    <property type="project" value="UniProtKB-EC"/>
</dbReference>
<dbReference type="PANTHER" id="PTHR21631:SF3">
    <property type="entry name" value="BIFUNCTIONAL GLYOXYLATE CYCLE PROTEIN"/>
    <property type="match status" value="1"/>
</dbReference>
<comment type="similarity">
    <text evidence="2">Belongs to the isocitrate lyase/PEP mutase superfamily. Isocitrate lyase family.</text>
</comment>
<dbReference type="InterPro" id="IPR040442">
    <property type="entry name" value="Pyrv_kinase-like_dom_sf"/>
</dbReference>
<dbReference type="EMBL" id="UEGS01000001">
    <property type="protein sequence ID" value="SRX82191.1"/>
    <property type="molecule type" value="Genomic_DNA"/>
</dbReference>
<dbReference type="PANTHER" id="PTHR21631">
    <property type="entry name" value="ISOCITRATE LYASE/MALATE SYNTHASE"/>
    <property type="match status" value="1"/>
</dbReference>
<keyword evidence="9" id="KW-1185">Reference proteome</keyword>
<gene>
    <name evidence="8" type="ORF">MPP7335_03951</name>
</gene>
<evidence type="ECO:0000313" key="9">
    <source>
        <dbReference type="Proteomes" id="UP000252008"/>
    </source>
</evidence>
<dbReference type="InterPro" id="IPR006254">
    <property type="entry name" value="Isocitrate_lyase"/>
</dbReference>
<proteinExistence type="inferred from homology"/>
<dbReference type="InterPro" id="IPR039556">
    <property type="entry name" value="ICL/PEPM"/>
</dbReference>
<dbReference type="Proteomes" id="UP000252008">
    <property type="component" value="Unassembled WGS sequence"/>
</dbReference>
<evidence type="ECO:0000256" key="2">
    <source>
        <dbReference type="ARBA" id="ARBA00005704"/>
    </source>
</evidence>
<dbReference type="CDD" id="cd00377">
    <property type="entry name" value="ICL_PEPM"/>
    <property type="match status" value="1"/>
</dbReference>
<comment type="cofactor">
    <cofactor evidence="1">
        <name>Mg(2+)</name>
        <dbReference type="ChEBI" id="CHEBI:18420"/>
    </cofactor>
</comment>
<dbReference type="Pfam" id="PF00463">
    <property type="entry name" value="ICL"/>
    <property type="match status" value="2"/>
</dbReference>
<dbReference type="SUPFAM" id="SSF51621">
    <property type="entry name" value="Phosphoenolpyruvate/pyruvate domain"/>
    <property type="match status" value="1"/>
</dbReference>
<organism evidence="8 9">
    <name type="scientific">Mycolicibacterium parafortuitum</name>
    <name type="common">Mycobacterium parafortuitum</name>
    <dbReference type="NCBI Taxonomy" id="39692"/>
    <lineage>
        <taxon>Bacteria</taxon>
        <taxon>Bacillati</taxon>
        <taxon>Actinomycetota</taxon>
        <taxon>Actinomycetes</taxon>
        <taxon>Mycobacteriales</taxon>
        <taxon>Mycobacteriaceae</taxon>
        <taxon>Mycolicibacterium</taxon>
    </lineage>
</organism>
<evidence type="ECO:0000256" key="7">
    <source>
        <dbReference type="ARBA" id="ARBA00031921"/>
    </source>
</evidence>
<dbReference type="GO" id="GO:0019752">
    <property type="term" value="P:carboxylic acid metabolic process"/>
    <property type="evidence" value="ECO:0007669"/>
    <property type="project" value="InterPro"/>
</dbReference>
<evidence type="ECO:0000256" key="3">
    <source>
        <dbReference type="ARBA" id="ARBA00012909"/>
    </source>
</evidence>
<dbReference type="FunFam" id="3.20.20.60:FF:000024">
    <property type="entry name" value="Isocitrate lyase"/>
    <property type="match status" value="1"/>
</dbReference>
<evidence type="ECO:0000256" key="1">
    <source>
        <dbReference type="ARBA" id="ARBA00001946"/>
    </source>
</evidence>
<dbReference type="RefSeq" id="WP_083143600.1">
    <property type="nucleotide sequence ID" value="NZ_MVID01000009.1"/>
</dbReference>
<evidence type="ECO:0000256" key="5">
    <source>
        <dbReference type="ARBA" id="ARBA00023531"/>
    </source>
</evidence>
<dbReference type="InterPro" id="IPR018523">
    <property type="entry name" value="Isocitrate_lyase_ph_CS"/>
</dbReference>
<comment type="catalytic activity">
    <reaction evidence="5">
        <text>D-threo-isocitrate = glyoxylate + succinate</text>
        <dbReference type="Rhea" id="RHEA:13245"/>
        <dbReference type="ChEBI" id="CHEBI:15562"/>
        <dbReference type="ChEBI" id="CHEBI:30031"/>
        <dbReference type="ChEBI" id="CHEBI:36655"/>
        <dbReference type="EC" id="4.1.3.1"/>
    </reaction>
</comment>
<evidence type="ECO:0000256" key="6">
    <source>
        <dbReference type="ARBA" id="ARBA00031022"/>
    </source>
</evidence>
<dbReference type="InterPro" id="IPR015813">
    <property type="entry name" value="Pyrv/PenolPyrv_kinase-like_dom"/>
</dbReference>
<evidence type="ECO:0000313" key="8">
    <source>
        <dbReference type="EMBL" id="SRX82191.1"/>
    </source>
</evidence>
<dbReference type="PROSITE" id="PS00161">
    <property type="entry name" value="ISOCITRATE_LYASE"/>
    <property type="match status" value="1"/>
</dbReference>
<sequence>MAIIEADLQPQTPFERDVAETQRYFDSPRFEGITRLYTARQVAEQRGTIPADYPTAREAATAFYPHLRELFAQGRSITTFGPYSPGQAVVMKRMGIEGIYLGGWATSAKGSISEDPGPDLASYPLSQVPEEAAGIVRALLTADRNQQYLRLQMTEEQRAATPPVDYRPFIIADADTGHGGDPHVRNLIRRFVEVGVPGYHIEDQRPGTKKCGHQGGKVLVPSDEQIKRLNAARFQLDVMRVPGIIVARTDAEAANLIDSRADERDQPFLLGATNLKIPSYKSCFLAMVRRFYNRGVTELNGHLLYALPEGEYATAEAWLDRQGVLSLIDDTAAAWQDGAESSLDAAFDKVESRFVEAWENDAGLNTYGEAVAELLEFREREGEPSAMSVAEWREFAERAPLYTAREKAKELGADVAWDCERVKTPEGYYQVRGGIPYAIAKSLAAAPFADILWMETKTADLADAKQFADAIHAVYPDKMLAYNLSPSFNWDTTGMSDEEMRAFPEEIGKLGFVFNFITYGGHQVDGVASEEFATSLRQEGMLALARLQRKMRLVESPYRTPQTLVGGPRSDAALAASSGRTATTKSMGKGSTQHQHLVQTEVPKKLLEEWLALWSEHYQLPERLHVQLRPRRAGSDVLDLQILGDGDEPLANVVVDPIKDRHGRSILTVRDQNTFAEQLRQKRLMDVIHLWLIHRFKAEIVYYVTPTEDNIYQTDKMKSHGIFSDVYQEVGEIIVADVNQTRIDELLAPDRKALTRLITKQD</sequence>
<keyword evidence="4 8" id="KW-0456">Lyase</keyword>
<dbReference type="Gene3D" id="1.10.10.850">
    <property type="match status" value="1"/>
</dbReference>
<name>A0A375YM79_MYCPF</name>
<reference evidence="8 9" key="1">
    <citation type="submission" date="2018-05" db="EMBL/GenBank/DDBJ databases">
        <authorList>
            <consortium name="IHU Genomes"/>
        </authorList>
    </citation>
    <scope>NUCLEOTIDE SEQUENCE [LARGE SCALE GENOMIC DNA]</scope>
    <source>
        <strain evidence="8 9">P7335</strain>
    </source>
</reference>
<dbReference type="EC" id="4.1.3.1" evidence="3"/>